<dbReference type="Pfam" id="PF00326">
    <property type="entry name" value="Peptidase_S9"/>
    <property type="match status" value="1"/>
</dbReference>
<dbReference type="PANTHER" id="PTHR43358:SF4">
    <property type="entry name" value="ALPHA_BETA HYDROLASE FOLD-1 DOMAIN-CONTAINING PROTEIN"/>
    <property type="match status" value="1"/>
</dbReference>
<evidence type="ECO:0000259" key="1">
    <source>
        <dbReference type="Pfam" id="PF00326"/>
    </source>
</evidence>
<evidence type="ECO:0000313" key="3">
    <source>
        <dbReference type="Proteomes" id="UP000770785"/>
    </source>
</evidence>
<sequence length="309" mass="34913">MKKILIGLAVLLILLYLGVTYFFSGLILHTPDRDIATVYQMNKERWDWDLDSIVRTLPNQEEISFVSPYDGITLRGWSFTPEGFDCGVVFSHGYSMNRANMLKYTPIFRDCNCAMLLYDHRGHGASDEAYGSGGDHEAMDLIAASKLLQERTGLSMKGIGWYGESWGASTVILAADRATEKPAWIIAESPFADWYSAVMERGLKDYGNGLKLLTPGAFAWIKIRDDVDFNKVSMLEAMPRLEMPMLLFHSQSDTLTSPEQSDRLAAAASKKGSFVYHPLDWGAWHAHNIIWRPEEYRNLVLNFVGDFCE</sequence>
<proteinExistence type="predicted"/>
<dbReference type="RefSeq" id="WP_168035380.1">
    <property type="nucleotide sequence ID" value="NZ_JAATJH010000001.1"/>
</dbReference>
<reference evidence="2 3" key="1">
    <citation type="submission" date="2020-03" db="EMBL/GenBank/DDBJ databases">
        <title>Genomic Encyclopedia of Type Strains, Phase IV (KMG-IV): sequencing the most valuable type-strain genomes for metagenomic binning, comparative biology and taxonomic classification.</title>
        <authorList>
            <person name="Goeker M."/>
        </authorList>
    </citation>
    <scope>NUCLEOTIDE SEQUENCE [LARGE SCALE GENOMIC DNA]</scope>
    <source>
        <strain evidence="2 3">DSM 105096</strain>
    </source>
</reference>
<comment type="caution">
    <text evidence="2">The sequence shown here is derived from an EMBL/GenBank/DDBJ whole genome shotgun (WGS) entry which is preliminary data.</text>
</comment>
<dbReference type="PANTHER" id="PTHR43358">
    <property type="entry name" value="ALPHA/BETA-HYDROLASE"/>
    <property type="match status" value="1"/>
</dbReference>
<dbReference type="EMBL" id="JAATJH010000001">
    <property type="protein sequence ID" value="NJC24557.1"/>
    <property type="molecule type" value="Genomic_DNA"/>
</dbReference>
<dbReference type="InterPro" id="IPR001375">
    <property type="entry name" value="Peptidase_S9_cat"/>
</dbReference>
<dbReference type="Gene3D" id="3.40.50.1820">
    <property type="entry name" value="alpha/beta hydrolase"/>
    <property type="match status" value="1"/>
</dbReference>
<dbReference type="InterPro" id="IPR029058">
    <property type="entry name" value="AB_hydrolase_fold"/>
</dbReference>
<evidence type="ECO:0000313" key="2">
    <source>
        <dbReference type="EMBL" id="NJC24557.1"/>
    </source>
</evidence>
<name>A0ABX0X6R4_9BACT</name>
<keyword evidence="3" id="KW-1185">Reference proteome</keyword>
<protein>
    <submittedName>
        <fullName evidence="2">Pimeloyl-ACP methyl ester carboxylesterase</fullName>
    </submittedName>
</protein>
<accession>A0ABX0X6R4</accession>
<feature type="domain" description="Peptidase S9 prolyl oligopeptidase catalytic" evidence="1">
    <location>
        <begin position="121"/>
        <end position="274"/>
    </location>
</feature>
<dbReference type="SUPFAM" id="SSF53474">
    <property type="entry name" value="alpha/beta-Hydrolases"/>
    <property type="match status" value="1"/>
</dbReference>
<gene>
    <name evidence="2" type="ORF">GGR27_000038</name>
</gene>
<dbReference type="InterPro" id="IPR052920">
    <property type="entry name" value="DNA-binding_regulatory"/>
</dbReference>
<dbReference type="Proteomes" id="UP000770785">
    <property type="component" value="Unassembled WGS sequence"/>
</dbReference>
<organism evidence="2 3">
    <name type="scientific">Neolewinella antarctica</name>
    <dbReference type="NCBI Taxonomy" id="442734"/>
    <lineage>
        <taxon>Bacteria</taxon>
        <taxon>Pseudomonadati</taxon>
        <taxon>Bacteroidota</taxon>
        <taxon>Saprospiria</taxon>
        <taxon>Saprospirales</taxon>
        <taxon>Lewinellaceae</taxon>
        <taxon>Neolewinella</taxon>
    </lineage>
</organism>